<dbReference type="PANTHER" id="PTHR16024:SF6">
    <property type="entry name" value="XK-RELATED PROTEIN"/>
    <property type="match status" value="1"/>
</dbReference>
<evidence type="ECO:0000256" key="1">
    <source>
        <dbReference type="ARBA" id="ARBA00004651"/>
    </source>
</evidence>
<evidence type="ECO:0000313" key="9">
    <source>
        <dbReference type="Proteomes" id="UP001159405"/>
    </source>
</evidence>
<protein>
    <recommendedName>
        <fullName evidence="7">XK-related protein</fullName>
    </recommendedName>
</protein>
<dbReference type="InterPro" id="IPR018629">
    <property type="entry name" value="XK-rel"/>
</dbReference>
<sequence>MSESFEITLQELYRIKWYETFFHLLVACLSLADPITDIFTLVGFYRADHVTWFSVGLVFVILPCLFYPLSHYFSAESVAQRNMDAALSLNTLKSVKTKHLRVLFRLHPFAPFLTKLQTFWMCLRHYDDIWKRSSQYHKTELPTRPEWATEKTDALLLQNKIDTLFEALLESAPQILIQLFAIGVQEEPVQNIQMISLPLSFLSLSLSFSTLDKMLHDDEIGVLDLKHDVLLFVTELLILIGRLFAIAFFIVSYKWWVCIVIFLHAIILMVIDILYCYQTGNLKREAALVAPCFSLLNWLRDDMSLGLYVDASASANRNTRKHFINMQNLCNILFVLENLSMISLFFLKERFHNWYSLPLLICVSLFSYLGATLRYFHLRDLRHNYEPYTTNEVRSAQQAGQFQRVTFV</sequence>
<feature type="transmembrane region" description="Helical" evidence="7">
    <location>
        <begin position="256"/>
        <end position="277"/>
    </location>
</feature>
<name>A0ABN8RAT5_9CNID</name>
<gene>
    <name evidence="8" type="ORF">PLOB_00016917</name>
</gene>
<feature type="transmembrane region" description="Helical" evidence="7">
    <location>
        <begin position="229"/>
        <end position="250"/>
    </location>
</feature>
<comment type="similarity">
    <text evidence="2 7">Belongs to the XK family.</text>
</comment>
<proteinExistence type="inferred from homology"/>
<feature type="transmembrane region" description="Helical" evidence="7">
    <location>
        <begin position="21"/>
        <end position="45"/>
    </location>
</feature>
<keyword evidence="5 7" id="KW-1133">Transmembrane helix</keyword>
<evidence type="ECO:0000256" key="6">
    <source>
        <dbReference type="ARBA" id="ARBA00023136"/>
    </source>
</evidence>
<evidence type="ECO:0000256" key="7">
    <source>
        <dbReference type="RuleBase" id="RU910716"/>
    </source>
</evidence>
<organism evidence="8 9">
    <name type="scientific">Porites lobata</name>
    <dbReference type="NCBI Taxonomy" id="104759"/>
    <lineage>
        <taxon>Eukaryota</taxon>
        <taxon>Metazoa</taxon>
        <taxon>Cnidaria</taxon>
        <taxon>Anthozoa</taxon>
        <taxon>Hexacorallia</taxon>
        <taxon>Scleractinia</taxon>
        <taxon>Fungiina</taxon>
        <taxon>Poritidae</taxon>
        <taxon>Porites</taxon>
    </lineage>
</organism>
<dbReference type="InterPro" id="IPR050895">
    <property type="entry name" value="XK-related_scramblase"/>
</dbReference>
<comment type="caution">
    <text evidence="8">The sequence shown here is derived from an EMBL/GenBank/DDBJ whole genome shotgun (WGS) entry which is preliminary data.</text>
</comment>
<keyword evidence="9" id="KW-1185">Reference proteome</keyword>
<feature type="transmembrane region" description="Helical" evidence="7">
    <location>
        <begin position="353"/>
        <end position="376"/>
    </location>
</feature>
<evidence type="ECO:0000256" key="3">
    <source>
        <dbReference type="ARBA" id="ARBA00022475"/>
    </source>
</evidence>
<reference evidence="8 9" key="1">
    <citation type="submission" date="2022-05" db="EMBL/GenBank/DDBJ databases">
        <authorList>
            <consortium name="Genoscope - CEA"/>
            <person name="William W."/>
        </authorList>
    </citation>
    <scope>NUCLEOTIDE SEQUENCE [LARGE SCALE GENOMIC DNA]</scope>
</reference>
<evidence type="ECO:0000313" key="8">
    <source>
        <dbReference type="EMBL" id="CAH3175411.1"/>
    </source>
</evidence>
<feature type="transmembrane region" description="Helical" evidence="7">
    <location>
        <begin position="329"/>
        <end position="347"/>
    </location>
</feature>
<evidence type="ECO:0000256" key="2">
    <source>
        <dbReference type="ARBA" id="ARBA00008789"/>
    </source>
</evidence>
<dbReference type="Proteomes" id="UP001159405">
    <property type="component" value="Unassembled WGS sequence"/>
</dbReference>
<keyword evidence="6 7" id="KW-0472">Membrane</keyword>
<keyword evidence="4 7" id="KW-0812">Transmembrane</keyword>
<evidence type="ECO:0000256" key="4">
    <source>
        <dbReference type="ARBA" id="ARBA00022692"/>
    </source>
</evidence>
<accession>A0ABN8RAT5</accession>
<dbReference type="Pfam" id="PF09815">
    <property type="entry name" value="XK-related"/>
    <property type="match status" value="1"/>
</dbReference>
<comment type="subcellular location">
    <subcellularLocation>
        <location evidence="1">Cell membrane</location>
        <topology evidence="1">Multi-pass membrane protein</topology>
    </subcellularLocation>
    <subcellularLocation>
        <location evidence="7">Membrane</location>
        <topology evidence="7">Multi-pass membrane protein</topology>
    </subcellularLocation>
</comment>
<keyword evidence="3" id="KW-1003">Cell membrane</keyword>
<dbReference type="PANTHER" id="PTHR16024">
    <property type="entry name" value="XK-RELATED PROTEIN"/>
    <property type="match status" value="1"/>
</dbReference>
<feature type="transmembrane region" description="Helical" evidence="7">
    <location>
        <begin position="51"/>
        <end position="73"/>
    </location>
</feature>
<evidence type="ECO:0000256" key="5">
    <source>
        <dbReference type="ARBA" id="ARBA00022989"/>
    </source>
</evidence>
<dbReference type="EMBL" id="CALNXK010000200">
    <property type="protein sequence ID" value="CAH3175411.1"/>
    <property type="molecule type" value="Genomic_DNA"/>
</dbReference>